<evidence type="ECO:0000259" key="3">
    <source>
        <dbReference type="Pfam" id="PF16656"/>
    </source>
</evidence>
<dbReference type="OrthoDB" id="9809781at2"/>
<dbReference type="SUPFAM" id="SSF56300">
    <property type="entry name" value="Metallo-dependent phosphatases"/>
    <property type="match status" value="1"/>
</dbReference>
<dbReference type="Gene3D" id="2.60.40.380">
    <property type="entry name" value="Purple acid phosphatase-like, N-terminal"/>
    <property type="match status" value="1"/>
</dbReference>
<dbReference type="AlphaFoldDB" id="A0A4S4BID1"/>
<feature type="domain" description="Purple acid phosphatase N-terminal" evidence="3">
    <location>
        <begin position="48"/>
        <end position="149"/>
    </location>
</feature>
<dbReference type="InterPro" id="IPR029052">
    <property type="entry name" value="Metallo-depent_PP-like"/>
</dbReference>
<evidence type="ECO:0000259" key="2">
    <source>
        <dbReference type="Pfam" id="PF00149"/>
    </source>
</evidence>
<protein>
    <submittedName>
        <fullName evidence="4">Metallophosphoesterase family protein</fullName>
    </submittedName>
</protein>
<dbReference type="RefSeq" id="WP_136373132.1">
    <property type="nucleotide sequence ID" value="NZ_SSOB01000050.1"/>
</dbReference>
<dbReference type="InterPro" id="IPR004843">
    <property type="entry name" value="Calcineurin-like_PHP"/>
</dbReference>
<evidence type="ECO:0000256" key="1">
    <source>
        <dbReference type="ARBA" id="ARBA00022729"/>
    </source>
</evidence>
<dbReference type="InterPro" id="IPR008963">
    <property type="entry name" value="Purple_acid_Pase-like_N"/>
</dbReference>
<keyword evidence="5" id="KW-1185">Reference proteome</keyword>
<dbReference type="Gene3D" id="3.60.21.10">
    <property type="match status" value="1"/>
</dbReference>
<sequence length="422" mass="46653">MNAMIRSYWLLAAILVVLIAVGIGMAIYEQRSPKSGKEGQEPSAWTPLSLVTTFKSDPRTSRAFAWRTRGAEYGTVLQVVPAPNGGAASFDSSATLEFEGESESIDTGDTGVQGVHKAEATGLAAGTRYAYRVGDGEKEHWSEAYSFATEAEGTDEFTFIDVADSQGLTSEDFKVWGRTLDAAFGTFPDASFFLHNGDLTEEAEEEAGWEALFGEASRWATSYPFMPVTGNNDEVDKKADRFVSHFNLPDNGNKSNIAGTTYSFDYGLAHFIVLNTESKLKDQAKWLEEDLRQTKATWIIVALHRGPYGGNQDESVLERWVPLFDKYGVDLVLQGHNHEYSRSYSIKDGEIVPDGKGTVYVVPNASGTKLNEKKEDQFYHLVHFQNGKPMFAGIRVTGQALTYQAYDADGKLLDEFTLEARR</sequence>
<dbReference type="Pfam" id="PF00149">
    <property type="entry name" value="Metallophos"/>
    <property type="match status" value="1"/>
</dbReference>
<dbReference type="PANTHER" id="PTHR45867">
    <property type="entry name" value="PURPLE ACID PHOSPHATASE"/>
    <property type="match status" value="1"/>
</dbReference>
<feature type="domain" description="Calcineurin-like phosphoesterase" evidence="2">
    <location>
        <begin position="188"/>
        <end position="340"/>
    </location>
</feature>
<name>A0A4S4BID1_9BACL</name>
<dbReference type="SUPFAM" id="SSF49363">
    <property type="entry name" value="Purple acid phosphatase, N-terminal domain"/>
    <property type="match status" value="1"/>
</dbReference>
<dbReference type="GO" id="GO:0003993">
    <property type="term" value="F:acid phosphatase activity"/>
    <property type="evidence" value="ECO:0007669"/>
    <property type="project" value="InterPro"/>
</dbReference>
<organism evidence="4 5">
    <name type="scientific">Cohnella fermenti</name>
    <dbReference type="NCBI Taxonomy" id="2565925"/>
    <lineage>
        <taxon>Bacteria</taxon>
        <taxon>Bacillati</taxon>
        <taxon>Bacillota</taxon>
        <taxon>Bacilli</taxon>
        <taxon>Bacillales</taxon>
        <taxon>Paenibacillaceae</taxon>
        <taxon>Cohnella</taxon>
    </lineage>
</organism>
<comment type="caution">
    <text evidence="4">The sequence shown here is derived from an EMBL/GenBank/DDBJ whole genome shotgun (WGS) entry which is preliminary data.</text>
</comment>
<reference evidence="4 5" key="1">
    <citation type="submission" date="2019-04" db="EMBL/GenBank/DDBJ databases">
        <title>Cohnella sp. nov. isolated from preserved vegetables.</title>
        <authorList>
            <person name="Lin S.-Y."/>
            <person name="Hung M.-H."/>
            <person name="Young C.-C."/>
        </authorList>
    </citation>
    <scope>NUCLEOTIDE SEQUENCE [LARGE SCALE GENOMIC DNA]</scope>
    <source>
        <strain evidence="4 5">CC-MHH1044</strain>
    </source>
</reference>
<gene>
    <name evidence="4" type="ORF">E6C55_27970</name>
</gene>
<accession>A0A4S4BID1</accession>
<dbReference type="GO" id="GO:0046872">
    <property type="term" value="F:metal ion binding"/>
    <property type="evidence" value="ECO:0007669"/>
    <property type="project" value="InterPro"/>
</dbReference>
<dbReference type="Proteomes" id="UP000310636">
    <property type="component" value="Unassembled WGS sequence"/>
</dbReference>
<keyword evidence="1" id="KW-0732">Signal</keyword>
<dbReference type="EMBL" id="SSOB01000050">
    <property type="protein sequence ID" value="THF73731.1"/>
    <property type="molecule type" value="Genomic_DNA"/>
</dbReference>
<proteinExistence type="predicted"/>
<dbReference type="InterPro" id="IPR015914">
    <property type="entry name" value="PAPs_N"/>
</dbReference>
<evidence type="ECO:0000313" key="4">
    <source>
        <dbReference type="EMBL" id="THF73731.1"/>
    </source>
</evidence>
<dbReference type="PANTHER" id="PTHR45867:SF3">
    <property type="entry name" value="ACID PHOSPHATASE TYPE 7"/>
    <property type="match status" value="1"/>
</dbReference>
<dbReference type="Pfam" id="PF16656">
    <property type="entry name" value="Pur_ac_phosph_N"/>
    <property type="match status" value="1"/>
</dbReference>
<evidence type="ECO:0000313" key="5">
    <source>
        <dbReference type="Proteomes" id="UP000310636"/>
    </source>
</evidence>